<gene>
    <name evidence="1" type="ORF">LARSCL_LOCUS9058</name>
</gene>
<dbReference type="AlphaFoldDB" id="A0AAV1ZZC8"/>
<proteinExistence type="predicted"/>
<comment type="caution">
    <text evidence="1">The sequence shown here is derived from an EMBL/GenBank/DDBJ whole genome shotgun (WGS) entry which is preliminary data.</text>
</comment>
<evidence type="ECO:0000313" key="1">
    <source>
        <dbReference type="EMBL" id="CAL1277166.1"/>
    </source>
</evidence>
<protein>
    <recommendedName>
        <fullName evidence="3">Secreted protein</fullName>
    </recommendedName>
</protein>
<name>A0AAV1ZZC8_9ARAC</name>
<dbReference type="EMBL" id="CAXIEN010000099">
    <property type="protein sequence ID" value="CAL1277166.1"/>
    <property type="molecule type" value="Genomic_DNA"/>
</dbReference>
<organism evidence="1 2">
    <name type="scientific">Larinioides sclopetarius</name>
    <dbReference type="NCBI Taxonomy" id="280406"/>
    <lineage>
        <taxon>Eukaryota</taxon>
        <taxon>Metazoa</taxon>
        <taxon>Ecdysozoa</taxon>
        <taxon>Arthropoda</taxon>
        <taxon>Chelicerata</taxon>
        <taxon>Arachnida</taxon>
        <taxon>Araneae</taxon>
        <taxon>Araneomorphae</taxon>
        <taxon>Entelegynae</taxon>
        <taxon>Araneoidea</taxon>
        <taxon>Araneidae</taxon>
        <taxon>Larinioides</taxon>
    </lineage>
</organism>
<feature type="non-terminal residue" evidence="1">
    <location>
        <position position="1"/>
    </location>
</feature>
<dbReference type="Proteomes" id="UP001497382">
    <property type="component" value="Unassembled WGS sequence"/>
</dbReference>
<evidence type="ECO:0008006" key="3">
    <source>
        <dbReference type="Google" id="ProtNLM"/>
    </source>
</evidence>
<evidence type="ECO:0000313" key="2">
    <source>
        <dbReference type="Proteomes" id="UP001497382"/>
    </source>
</evidence>
<accession>A0AAV1ZZC8</accession>
<sequence length="73" mass="8564">LVATELHFICCWFPCPTPFADATDRGEFLLSPVEKSYCNRQKIRTPDFDEPPCFRTSSVRKIQFWNFVCLSTR</sequence>
<reference evidence="1 2" key="1">
    <citation type="submission" date="2024-04" db="EMBL/GenBank/DDBJ databases">
        <authorList>
            <person name="Rising A."/>
            <person name="Reimegard J."/>
            <person name="Sonavane S."/>
            <person name="Akerstrom W."/>
            <person name="Nylinder S."/>
            <person name="Hedman E."/>
            <person name="Kallberg Y."/>
        </authorList>
    </citation>
    <scope>NUCLEOTIDE SEQUENCE [LARGE SCALE GENOMIC DNA]</scope>
</reference>
<keyword evidence="2" id="KW-1185">Reference proteome</keyword>